<feature type="transmembrane region" description="Helical" evidence="8">
    <location>
        <begin position="453"/>
        <end position="472"/>
    </location>
</feature>
<evidence type="ECO:0000256" key="8">
    <source>
        <dbReference type="SAM" id="Phobius"/>
    </source>
</evidence>
<comment type="subcellular location">
    <subcellularLocation>
        <location evidence="1">Cell membrane</location>
        <topology evidence="1">Multi-pass membrane protein</topology>
    </subcellularLocation>
</comment>
<accession>A0A5S9MUA7</accession>
<feature type="transmembrane region" description="Helical" evidence="8">
    <location>
        <begin position="98"/>
        <end position="119"/>
    </location>
</feature>
<evidence type="ECO:0000313" key="9">
    <source>
        <dbReference type="EMBL" id="CAA0079675.1"/>
    </source>
</evidence>
<feature type="transmembrane region" description="Helical" evidence="8">
    <location>
        <begin position="269"/>
        <end position="289"/>
    </location>
</feature>
<name>A0A5S9MUA7_9GAMM</name>
<feature type="transmembrane region" description="Helical" evidence="8">
    <location>
        <begin position="147"/>
        <end position="170"/>
    </location>
</feature>
<keyword evidence="3" id="KW-0813">Transport</keyword>
<feature type="transmembrane region" description="Helical" evidence="8">
    <location>
        <begin position="190"/>
        <end position="215"/>
    </location>
</feature>
<organism evidence="9 10">
    <name type="scientific">BD1-7 clade bacterium</name>
    <dbReference type="NCBI Taxonomy" id="2029982"/>
    <lineage>
        <taxon>Bacteria</taxon>
        <taxon>Pseudomonadati</taxon>
        <taxon>Pseudomonadota</taxon>
        <taxon>Gammaproteobacteria</taxon>
        <taxon>Cellvibrionales</taxon>
        <taxon>Spongiibacteraceae</taxon>
        <taxon>BD1-7 clade</taxon>
    </lineage>
</organism>
<evidence type="ECO:0000256" key="1">
    <source>
        <dbReference type="ARBA" id="ARBA00004651"/>
    </source>
</evidence>
<feature type="transmembrane region" description="Helical" evidence="8">
    <location>
        <begin position="60"/>
        <end position="78"/>
    </location>
</feature>
<sequence length="659" mass="73279">MFSRLFKTVLHPDTHQICFPVFLPAAGLVLLFVAYCSLFQASANELFAWLQSAVVSRFGWFYLASVAVFVIFCLALIVTRYGDIKLGQDHAQPEYSFLGWFSMLFSAGMGIGLIFYGVAEPLLHYIAPPVGSGNNVAAAKQAMVITFFHWGFSAWAVYGVVGLSLAFFAYRFQLPLTVRSTLYPLIGDRIYGPIGHAVDVFAVLGTLFGVATSMGFGVLQINAGLHYLLGIEQDIWVQCVLIAIVTVIATLSVVMGLDSGIKRLSQINVYLAVALMLFVLFTGATVTLLDDFVQNIGAYLNGFVGRTFNLYAYQETHGWLPQWKLFYWGWWISWSPFVGVFIARISKGRTIREFIAGVLFVPAFFTFLWMSVFGNSAMNIEMQSPGALSDIIQSNLPLSLYYFLQYFPWPTFTSILATVLIVTFFVTSADSGSLVMDTITSGGVDHPHTWQRVFWAVIEGVVAAVLLVAGGMQALQTATIVSAFPFLIVMLLMVYSLMKGLNQEGVRMDAASLPPTPALANTQLSWQDRLHAIMAFPVRKDAQTFLLDSVLPALRAIVRELKDNGIDAALKRSPYEISMCADYGDEDDFYYAVRLVGYDASDIQLTGTDDNDVVEYFRAEVHLAMGGQDYDILGYTHEQVINDVLEQYDRHMHYLHGLR</sequence>
<comment type="similarity">
    <text evidence="2">Belongs to the BCCT transporter (TC 2.A.15) family.</text>
</comment>
<evidence type="ECO:0000256" key="2">
    <source>
        <dbReference type="ARBA" id="ARBA00005658"/>
    </source>
</evidence>
<evidence type="ECO:0000256" key="6">
    <source>
        <dbReference type="ARBA" id="ARBA00022989"/>
    </source>
</evidence>
<dbReference type="NCBIfam" id="TIGR00842">
    <property type="entry name" value="bcct"/>
    <property type="match status" value="1"/>
</dbReference>
<feature type="transmembrane region" description="Helical" evidence="8">
    <location>
        <begin position="235"/>
        <end position="257"/>
    </location>
</feature>
<dbReference type="GO" id="GO:0022857">
    <property type="term" value="F:transmembrane transporter activity"/>
    <property type="evidence" value="ECO:0007669"/>
    <property type="project" value="InterPro"/>
</dbReference>
<dbReference type="AlphaFoldDB" id="A0A5S9MUA7"/>
<dbReference type="GO" id="GO:0005886">
    <property type="term" value="C:plasma membrane"/>
    <property type="evidence" value="ECO:0007669"/>
    <property type="project" value="UniProtKB-SubCell"/>
</dbReference>
<feature type="transmembrane region" description="Helical" evidence="8">
    <location>
        <begin position="325"/>
        <end position="342"/>
    </location>
</feature>
<dbReference type="PANTHER" id="PTHR30047:SF7">
    <property type="entry name" value="HIGH-AFFINITY CHOLINE TRANSPORT PROTEIN"/>
    <property type="match status" value="1"/>
</dbReference>
<keyword evidence="7 8" id="KW-0472">Membrane</keyword>
<feature type="transmembrane region" description="Helical" evidence="8">
    <location>
        <begin position="21"/>
        <end position="40"/>
    </location>
</feature>
<dbReference type="InterPro" id="IPR000060">
    <property type="entry name" value="BCCT_transptr"/>
</dbReference>
<feature type="transmembrane region" description="Helical" evidence="8">
    <location>
        <begin position="354"/>
        <end position="372"/>
    </location>
</feature>
<evidence type="ECO:0000256" key="7">
    <source>
        <dbReference type="ARBA" id="ARBA00023136"/>
    </source>
</evidence>
<feature type="transmembrane region" description="Helical" evidence="8">
    <location>
        <begin position="406"/>
        <end position="426"/>
    </location>
</feature>
<keyword evidence="10" id="KW-1185">Reference proteome</keyword>
<dbReference type="EMBL" id="CACSIO010000001">
    <property type="protein sequence ID" value="CAA0079675.1"/>
    <property type="molecule type" value="Genomic_DNA"/>
</dbReference>
<dbReference type="Proteomes" id="UP000441399">
    <property type="component" value="Unassembled WGS sequence"/>
</dbReference>
<evidence type="ECO:0000256" key="4">
    <source>
        <dbReference type="ARBA" id="ARBA00022475"/>
    </source>
</evidence>
<keyword evidence="4" id="KW-1003">Cell membrane</keyword>
<keyword evidence="6 8" id="KW-1133">Transmembrane helix</keyword>
<proteinExistence type="inferred from homology"/>
<gene>
    <name evidence="9" type="primary">betS</name>
    <name evidence="9" type="ORF">OPDIPICF_00126</name>
</gene>
<evidence type="ECO:0000256" key="5">
    <source>
        <dbReference type="ARBA" id="ARBA00022692"/>
    </source>
</evidence>
<keyword evidence="5 8" id="KW-0812">Transmembrane</keyword>
<protein>
    <submittedName>
        <fullName evidence="9">Glycine betaine/proline betaine transporter BetS</fullName>
    </submittedName>
</protein>
<evidence type="ECO:0000313" key="10">
    <source>
        <dbReference type="Proteomes" id="UP000441399"/>
    </source>
</evidence>
<dbReference type="PANTHER" id="PTHR30047">
    <property type="entry name" value="HIGH-AFFINITY CHOLINE TRANSPORT PROTEIN-RELATED"/>
    <property type="match status" value="1"/>
</dbReference>
<dbReference type="Pfam" id="PF02028">
    <property type="entry name" value="BCCT"/>
    <property type="match status" value="1"/>
</dbReference>
<evidence type="ECO:0000256" key="3">
    <source>
        <dbReference type="ARBA" id="ARBA00022448"/>
    </source>
</evidence>
<feature type="transmembrane region" description="Helical" evidence="8">
    <location>
        <begin position="478"/>
        <end position="498"/>
    </location>
</feature>
<reference evidence="9 10" key="1">
    <citation type="submission" date="2019-11" db="EMBL/GenBank/DDBJ databases">
        <authorList>
            <person name="Holert J."/>
        </authorList>
    </citation>
    <scope>NUCLEOTIDE SEQUENCE [LARGE SCALE GENOMIC DNA]</scope>
    <source>
        <strain evidence="9">SB11_3</strain>
    </source>
</reference>